<evidence type="ECO:0000256" key="2">
    <source>
        <dbReference type="SAM" id="Coils"/>
    </source>
</evidence>
<gene>
    <name evidence="3" type="ORF">MGWOODY_Tha2993</name>
</gene>
<sequence>MAEGYITRIGRLISASANTLVDSLENVAPQMVMEQTIREIDDAMSDVRQQLGKVEAARYLSTKGLNNDNAKHAELQDQIDVAINAGRDDLAEAAIARQMDIEAMIPVVEKSIADADAEIIELNSYIQALQAKKREMQSMVDEYVKAAKHSAQSGTDSNGAPTSNAADKVENATSAFNRIMNNAGAPGVSSNADAAKLAELETLARNNRIQERLAKAKSEVKP</sequence>
<dbReference type="AlphaFoldDB" id="A0A160TBY2"/>
<accession>A0A160TBY2</accession>
<name>A0A160TBY2_9ZZZZ</name>
<dbReference type="Pfam" id="PF04012">
    <property type="entry name" value="PspA_IM30"/>
    <property type="match status" value="1"/>
</dbReference>
<organism evidence="3">
    <name type="scientific">hydrothermal vent metagenome</name>
    <dbReference type="NCBI Taxonomy" id="652676"/>
    <lineage>
        <taxon>unclassified sequences</taxon>
        <taxon>metagenomes</taxon>
        <taxon>ecological metagenomes</taxon>
    </lineage>
</organism>
<proteinExistence type="inferred from homology"/>
<protein>
    <submittedName>
        <fullName evidence="3">Phage shock protein A</fullName>
    </submittedName>
</protein>
<evidence type="ECO:0000313" key="3">
    <source>
        <dbReference type="EMBL" id="CUS41945.1"/>
    </source>
</evidence>
<dbReference type="PANTHER" id="PTHR31088">
    <property type="entry name" value="MEMBRANE-ASSOCIATED PROTEIN VIPP1, CHLOROPLASTIC"/>
    <property type="match status" value="1"/>
</dbReference>
<dbReference type="PANTHER" id="PTHR31088:SF6">
    <property type="entry name" value="PHAGE SHOCK PROTEIN A"/>
    <property type="match status" value="1"/>
</dbReference>
<keyword evidence="2" id="KW-0175">Coiled coil</keyword>
<dbReference type="InterPro" id="IPR007157">
    <property type="entry name" value="PspA_VIPP1"/>
</dbReference>
<dbReference type="GO" id="GO:0005829">
    <property type="term" value="C:cytosol"/>
    <property type="evidence" value="ECO:0007669"/>
    <property type="project" value="TreeGrafter"/>
</dbReference>
<evidence type="ECO:0000256" key="1">
    <source>
        <dbReference type="ARBA" id="ARBA00043985"/>
    </source>
</evidence>
<feature type="coiled-coil region" evidence="2">
    <location>
        <begin position="112"/>
        <end position="146"/>
    </location>
</feature>
<comment type="similarity">
    <text evidence="1">Belongs to the PspA/Vipp/IM30 family.</text>
</comment>
<reference evidence="3" key="1">
    <citation type="submission" date="2015-10" db="EMBL/GenBank/DDBJ databases">
        <authorList>
            <person name="Gilbert D.G."/>
        </authorList>
    </citation>
    <scope>NUCLEOTIDE SEQUENCE</scope>
</reference>
<dbReference type="EMBL" id="CZQC01000058">
    <property type="protein sequence ID" value="CUS41945.1"/>
    <property type="molecule type" value="Genomic_DNA"/>
</dbReference>
<dbReference type="GO" id="GO:0009271">
    <property type="term" value="P:phage shock"/>
    <property type="evidence" value="ECO:0007669"/>
    <property type="project" value="TreeGrafter"/>
</dbReference>